<accession>A0A0F9ETF3</accession>
<evidence type="ECO:0000256" key="1">
    <source>
        <dbReference type="ARBA" id="ARBA00006484"/>
    </source>
</evidence>
<comment type="caution">
    <text evidence="3">The sequence shown here is derived from an EMBL/GenBank/DDBJ whole genome shotgun (WGS) entry which is preliminary data.</text>
</comment>
<name>A0A0F9ETF3_9ZZZZ</name>
<organism evidence="3">
    <name type="scientific">marine sediment metagenome</name>
    <dbReference type="NCBI Taxonomy" id="412755"/>
    <lineage>
        <taxon>unclassified sequences</taxon>
        <taxon>metagenomes</taxon>
        <taxon>ecological metagenomes</taxon>
    </lineage>
</organism>
<dbReference type="PRINTS" id="PR00081">
    <property type="entry name" value="GDHRDH"/>
</dbReference>
<dbReference type="CDD" id="cd05233">
    <property type="entry name" value="SDR_c"/>
    <property type="match status" value="1"/>
</dbReference>
<comment type="similarity">
    <text evidence="1">Belongs to the short-chain dehydrogenases/reductases (SDR) family.</text>
</comment>
<reference evidence="3" key="1">
    <citation type="journal article" date="2015" name="Nature">
        <title>Complex archaea that bridge the gap between prokaryotes and eukaryotes.</title>
        <authorList>
            <person name="Spang A."/>
            <person name="Saw J.H."/>
            <person name="Jorgensen S.L."/>
            <person name="Zaremba-Niedzwiedzka K."/>
            <person name="Martijn J."/>
            <person name="Lind A.E."/>
            <person name="van Eijk R."/>
            <person name="Schleper C."/>
            <person name="Guy L."/>
            <person name="Ettema T.J."/>
        </authorList>
    </citation>
    <scope>NUCLEOTIDE SEQUENCE</scope>
</reference>
<sequence>YFRFAKYSIPLILESGGGTIVNISSGAAFKVLKDFCVYPVTKAAINALTRTLAIDFSPKIRTNAICPGFVRIANSEGTRTSEEIKNWINGIAVRYPLKRVCTVDEIANVALFLACDDSSYINGQSIIVDGGNMISDVHEF</sequence>
<feature type="non-terminal residue" evidence="3">
    <location>
        <position position="1"/>
    </location>
</feature>
<dbReference type="PANTHER" id="PTHR43477">
    <property type="entry name" value="DIHYDROANTICAPSIN 7-DEHYDROGENASE"/>
    <property type="match status" value="1"/>
</dbReference>
<dbReference type="InterPro" id="IPR020904">
    <property type="entry name" value="Sc_DH/Rdtase_CS"/>
</dbReference>
<evidence type="ECO:0008006" key="4">
    <source>
        <dbReference type="Google" id="ProtNLM"/>
    </source>
</evidence>
<dbReference type="InterPro" id="IPR002347">
    <property type="entry name" value="SDR_fam"/>
</dbReference>
<dbReference type="AlphaFoldDB" id="A0A0F9ETF3"/>
<gene>
    <name evidence="3" type="ORF">LCGC14_2036650</name>
</gene>
<dbReference type="EMBL" id="LAZR01023804">
    <property type="protein sequence ID" value="KKL77259.1"/>
    <property type="molecule type" value="Genomic_DNA"/>
</dbReference>
<dbReference type="PANTHER" id="PTHR43477:SF1">
    <property type="entry name" value="DIHYDROANTICAPSIN 7-DEHYDROGENASE"/>
    <property type="match status" value="1"/>
</dbReference>
<proteinExistence type="inferred from homology"/>
<dbReference type="Gene3D" id="3.40.50.720">
    <property type="entry name" value="NAD(P)-binding Rossmann-like Domain"/>
    <property type="match status" value="1"/>
</dbReference>
<keyword evidence="2" id="KW-0560">Oxidoreductase</keyword>
<dbReference type="Pfam" id="PF13561">
    <property type="entry name" value="adh_short_C2"/>
    <property type="match status" value="1"/>
</dbReference>
<evidence type="ECO:0000313" key="3">
    <source>
        <dbReference type="EMBL" id="KKL77259.1"/>
    </source>
</evidence>
<dbReference type="SUPFAM" id="SSF51735">
    <property type="entry name" value="NAD(P)-binding Rossmann-fold domains"/>
    <property type="match status" value="1"/>
</dbReference>
<dbReference type="InterPro" id="IPR036291">
    <property type="entry name" value="NAD(P)-bd_dom_sf"/>
</dbReference>
<evidence type="ECO:0000256" key="2">
    <source>
        <dbReference type="ARBA" id="ARBA00023002"/>
    </source>
</evidence>
<dbReference type="GO" id="GO:0016491">
    <property type="term" value="F:oxidoreductase activity"/>
    <property type="evidence" value="ECO:0007669"/>
    <property type="project" value="UniProtKB-KW"/>
</dbReference>
<dbReference type="InterPro" id="IPR051122">
    <property type="entry name" value="SDR_DHRS6-like"/>
</dbReference>
<dbReference type="PROSITE" id="PS00061">
    <property type="entry name" value="ADH_SHORT"/>
    <property type="match status" value="1"/>
</dbReference>
<protein>
    <recommendedName>
        <fullName evidence="4">SDR family oxidoreductase</fullName>
    </recommendedName>
</protein>